<keyword evidence="1" id="KW-0802">TPR repeat</keyword>
<keyword evidence="3" id="KW-1185">Reference proteome</keyword>
<dbReference type="PANTHER" id="PTHR44998:SF1">
    <property type="entry name" value="UDP-N-ACETYLGLUCOSAMINE--PEPTIDE N-ACETYLGLUCOSAMINYLTRANSFERASE 110 KDA SUBUNIT"/>
    <property type="match status" value="1"/>
</dbReference>
<gene>
    <name evidence="2" type="ORF">QSG27_07205</name>
</gene>
<dbReference type="SMART" id="SM00028">
    <property type="entry name" value="TPR"/>
    <property type="match status" value="5"/>
</dbReference>
<dbReference type="SUPFAM" id="SSF48452">
    <property type="entry name" value="TPR-like"/>
    <property type="match status" value="1"/>
</dbReference>
<feature type="repeat" description="TPR" evidence="1">
    <location>
        <begin position="38"/>
        <end position="71"/>
    </location>
</feature>
<dbReference type="InterPro" id="IPR011990">
    <property type="entry name" value="TPR-like_helical_dom_sf"/>
</dbReference>
<dbReference type="RefSeq" id="WP_306704638.1">
    <property type="nucleotide sequence ID" value="NZ_JAUJFI010000023.1"/>
</dbReference>
<dbReference type="Gene3D" id="1.25.40.10">
    <property type="entry name" value="Tetratricopeptide repeat domain"/>
    <property type="match status" value="1"/>
</dbReference>
<dbReference type="Pfam" id="PF14559">
    <property type="entry name" value="TPR_19"/>
    <property type="match status" value="2"/>
</dbReference>
<dbReference type="InterPro" id="IPR019734">
    <property type="entry name" value="TPR_rpt"/>
</dbReference>
<evidence type="ECO:0000313" key="3">
    <source>
        <dbReference type="Proteomes" id="UP001227317"/>
    </source>
</evidence>
<reference evidence="2 3" key="1">
    <citation type="submission" date="2023-06" db="EMBL/GenBank/DDBJ databases">
        <title>Azospirillum isscasensis sp.nov, a bacterium isolated from rhizosphere soil of rice.</title>
        <authorList>
            <person name="Wang H."/>
        </authorList>
    </citation>
    <scope>NUCLEOTIDE SEQUENCE [LARGE SCALE GENOMIC DNA]</scope>
    <source>
        <strain evidence="2 3">C340-1</strain>
    </source>
</reference>
<evidence type="ECO:0000256" key="1">
    <source>
        <dbReference type="PROSITE-ProRule" id="PRU00339"/>
    </source>
</evidence>
<evidence type="ECO:0000313" key="2">
    <source>
        <dbReference type="EMBL" id="MDQ2102479.1"/>
    </source>
</evidence>
<dbReference type="Proteomes" id="UP001227317">
    <property type="component" value="Unassembled WGS sequence"/>
</dbReference>
<accession>A0ABU0WE48</accession>
<dbReference type="PROSITE" id="PS50005">
    <property type="entry name" value="TPR"/>
    <property type="match status" value="1"/>
</dbReference>
<protein>
    <submittedName>
        <fullName evidence="2">Tetratricopeptide repeat protein</fullName>
    </submittedName>
</protein>
<sequence>MATVSEALRAAVDLHQKNRLQEAADLYVRILEADPSVADAWHLLGVLHHQVGQHGKAVEFIAAAIARDPSCAAYHDNLGSARRAEGNADGAAGCHRRALALSPDWVTPLGNLGNALVEAQRPEAAAAAYRRALWLEPAQDSLRLRLADCLQGMGRSAEADPFYTALLAAQPERPDLRYRLGLAKLGASRLMTATLSDAGRVVDSLRVGEALSLFGAAARSGHAEARRNLFGTAILALQRGVLDDATLHGVAAAARAHLRHNPRDTTALAVVCYDLYRAGRLEVAYRFFRKHARHFTAEEISCDFELLVWSLVQTSRGFFSRLDGYDSRRFQAAAHRELVPAAGEGRPVLLVGCDDGYWRRFGAAFLESWRERAPSCAAHVHLINPSDETVEALRRLCGAAGGLSCSMETVELAALPEPVRLTYFASARFAVARRLLNRGAAPVVQVDVDAVMLEDVGAAMRDWPAGWDIAIMRDRRGRGPMRDFLAGFMAFNPTPAGRAYLDRVVAYIGWHFDAGRVYWTLDQAAPYCVHDWMRRAGAEPSVVWHDFGAFPYLRFLDK</sequence>
<comment type="caution">
    <text evidence="2">The sequence shown here is derived from an EMBL/GenBank/DDBJ whole genome shotgun (WGS) entry which is preliminary data.</text>
</comment>
<organism evidence="2 3">
    <name type="scientific">Azospirillum isscasi</name>
    <dbReference type="NCBI Taxonomy" id="3053926"/>
    <lineage>
        <taxon>Bacteria</taxon>
        <taxon>Pseudomonadati</taxon>
        <taxon>Pseudomonadota</taxon>
        <taxon>Alphaproteobacteria</taxon>
        <taxon>Rhodospirillales</taxon>
        <taxon>Azospirillaceae</taxon>
        <taxon>Azospirillum</taxon>
    </lineage>
</organism>
<proteinExistence type="predicted"/>
<dbReference type="PANTHER" id="PTHR44998">
    <property type="match status" value="1"/>
</dbReference>
<dbReference type="EMBL" id="JAUJFI010000023">
    <property type="protein sequence ID" value="MDQ2102479.1"/>
    <property type="molecule type" value="Genomic_DNA"/>
</dbReference>
<name>A0ABU0WE48_9PROT</name>